<dbReference type="Proteomes" id="UP000828048">
    <property type="component" value="Chromosome 10"/>
</dbReference>
<comment type="caution">
    <text evidence="1">The sequence shown here is derived from an EMBL/GenBank/DDBJ whole genome shotgun (WGS) entry which is preliminary data.</text>
</comment>
<proteinExistence type="predicted"/>
<evidence type="ECO:0000313" key="1">
    <source>
        <dbReference type="EMBL" id="KAH7839379.1"/>
    </source>
</evidence>
<gene>
    <name evidence="1" type="ORF">Vadar_003427</name>
</gene>
<protein>
    <submittedName>
        <fullName evidence="1">Uncharacterized protein</fullName>
    </submittedName>
</protein>
<dbReference type="EMBL" id="CM037160">
    <property type="protein sequence ID" value="KAH7839379.1"/>
    <property type="molecule type" value="Genomic_DNA"/>
</dbReference>
<reference evidence="1 2" key="1">
    <citation type="journal article" date="2021" name="Hortic Res">
        <title>High-quality reference genome and annotation aids understanding of berry development for evergreen blueberry (Vaccinium darrowii).</title>
        <authorList>
            <person name="Yu J."/>
            <person name="Hulse-Kemp A.M."/>
            <person name="Babiker E."/>
            <person name="Staton M."/>
        </authorList>
    </citation>
    <scope>NUCLEOTIDE SEQUENCE [LARGE SCALE GENOMIC DNA]</scope>
    <source>
        <strain evidence="2">cv. NJ 8807/NJ 8810</strain>
        <tissue evidence="1">Young leaf</tissue>
    </source>
</reference>
<accession>A0ACB7XF42</accession>
<sequence>MAPLETEELGQFPEVVVYAAGLDFLKERGVMYAEFLKGKVEKEGLITEPSKDRPAKRHKPVRGHPFGSGGKSHNYPTRVSSSVPVTKQSIAMNDPLIGRSLMVRWPDDGIFYEAVIMAYDPIKGEHALVYDRNTPKQTSEWVNLKQASLKHYFL</sequence>
<evidence type="ECO:0000313" key="2">
    <source>
        <dbReference type="Proteomes" id="UP000828048"/>
    </source>
</evidence>
<keyword evidence="2" id="KW-1185">Reference proteome</keyword>
<organism evidence="1 2">
    <name type="scientific">Vaccinium darrowii</name>
    <dbReference type="NCBI Taxonomy" id="229202"/>
    <lineage>
        <taxon>Eukaryota</taxon>
        <taxon>Viridiplantae</taxon>
        <taxon>Streptophyta</taxon>
        <taxon>Embryophyta</taxon>
        <taxon>Tracheophyta</taxon>
        <taxon>Spermatophyta</taxon>
        <taxon>Magnoliopsida</taxon>
        <taxon>eudicotyledons</taxon>
        <taxon>Gunneridae</taxon>
        <taxon>Pentapetalae</taxon>
        <taxon>asterids</taxon>
        <taxon>Ericales</taxon>
        <taxon>Ericaceae</taxon>
        <taxon>Vaccinioideae</taxon>
        <taxon>Vaccinieae</taxon>
        <taxon>Vaccinium</taxon>
    </lineage>
</organism>
<name>A0ACB7XF42_9ERIC</name>